<dbReference type="Gene3D" id="1.20.1070.10">
    <property type="entry name" value="Rhodopsin 7-helix transmembrane proteins"/>
    <property type="match status" value="1"/>
</dbReference>
<feature type="transmembrane region" description="Helical" evidence="1">
    <location>
        <begin position="61"/>
        <end position="81"/>
    </location>
</feature>
<accession>A0A1I7U9P5</accession>
<feature type="transmembrane region" description="Helical" evidence="1">
    <location>
        <begin position="93"/>
        <end position="117"/>
    </location>
</feature>
<reference evidence="3" key="1">
    <citation type="submission" date="2016-11" db="UniProtKB">
        <authorList>
            <consortium name="WormBaseParasite"/>
        </authorList>
    </citation>
    <scope>IDENTIFICATION</scope>
</reference>
<dbReference type="InterPro" id="IPR019425">
    <property type="entry name" value="7TM_GPCR_serpentine_rcpt_Srt"/>
</dbReference>
<dbReference type="PANTHER" id="PTHR22718:SF10">
    <property type="entry name" value="7TM GPCR SERPENTINE RECEPTOR CLASS X (SRX) DOMAIN-CONTAINING PROTEIN-RELATED"/>
    <property type="match status" value="1"/>
</dbReference>
<dbReference type="PANTHER" id="PTHR22718">
    <property type="entry name" value="SERPENTINE RECEPTOR, CLASS X"/>
    <property type="match status" value="1"/>
</dbReference>
<sequence length="155" mass="17776">MGFVFVRIDGVYPYSNVMVLSYDGICTSVSVICYTLVFRSIRKSNQNVASNVQKNRANQDVRYLFQFVFISIFYISTWTFFEMFNLIAPNVRVEWWSVVPVFLICNSSSNAIIFLTVNVEVRKLIRSFLCRKKVANGSTLAVNVSSMRVVSNVIH</sequence>
<organism evidence="2 3">
    <name type="scientific">Caenorhabditis tropicalis</name>
    <dbReference type="NCBI Taxonomy" id="1561998"/>
    <lineage>
        <taxon>Eukaryota</taxon>
        <taxon>Metazoa</taxon>
        <taxon>Ecdysozoa</taxon>
        <taxon>Nematoda</taxon>
        <taxon>Chromadorea</taxon>
        <taxon>Rhabditida</taxon>
        <taxon>Rhabditina</taxon>
        <taxon>Rhabditomorpha</taxon>
        <taxon>Rhabditoidea</taxon>
        <taxon>Rhabditidae</taxon>
        <taxon>Peloderinae</taxon>
        <taxon>Caenorhabditis</taxon>
    </lineage>
</organism>
<name>A0A1I7U9P5_9PELO</name>
<evidence type="ECO:0000256" key="1">
    <source>
        <dbReference type="SAM" id="Phobius"/>
    </source>
</evidence>
<evidence type="ECO:0000313" key="3">
    <source>
        <dbReference type="WBParaSite" id="Csp11.Scaffold629.g16285.t1"/>
    </source>
</evidence>
<keyword evidence="1" id="KW-1133">Transmembrane helix</keyword>
<dbReference type="AlphaFoldDB" id="A0A1I7U9P5"/>
<dbReference type="eggNOG" id="ENOG502TG2B">
    <property type="taxonomic scope" value="Eukaryota"/>
</dbReference>
<dbReference type="Pfam" id="PF10321">
    <property type="entry name" value="7TM_GPCR_Srt"/>
    <property type="match status" value="1"/>
</dbReference>
<protein>
    <submittedName>
        <fullName evidence="3">7TM_GPCR_Srx domain-containing protein</fullName>
    </submittedName>
</protein>
<dbReference type="Proteomes" id="UP000095282">
    <property type="component" value="Unplaced"/>
</dbReference>
<keyword evidence="1" id="KW-0472">Membrane</keyword>
<keyword evidence="1" id="KW-0812">Transmembrane</keyword>
<dbReference type="WBParaSite" id="Csp11.Scaffold629.g16285.t1">
    <property type="protein sequence ID" value="Csp11.Scaffold629.g16285.t1"/>
    <property type="gene ID" value="Csp11.Scaffold629.g16285"/>
</dbReference>
<keyword evidence="2" id="KW-1185">Reference proteome</keyword>
<dbReference type="SUPFAM" id="SSF81321">
    <property type="entry name" value="Family A G protein-coupled receptor-like"/>
    <property type="match status" value="1"/>
</dbReference>
<feature type="transmembrane region" description="Helical" evidence="1">
    <location>
        <begin position="20"/>
        <end position="41"/>
    </location>
</feature>
<proteinExistence type="predicted"/>
<evidence type="ECO:0000313" key="2">
    <source>
        <dbReference type="Proteomes" id="UP000095282"/>
    </source>
</evidence>